<proteinExistence type="inferred from homology"/>
<dbReference type="Pfam" id="PF13410">
    <property type="entry name" value="GST_C_2"/>
    <property type="match status" value="1"/>
</dbReference>
<dbReference type="InterPro" id="IPR040079">
    <property type="entry name" value="Glutathione_S-Trfase"/>
</dbReference>
<accession>A0A2U1V0S7</accession>
<gene>
    <name evidence="4" type="primary">maiA</name>
    <name evidence="4" type="ORF">CR165_17720</name>
</gene>
<dbReference type="InterPro" id="IPR004045">
    <property type="entry name" value="Glutathione_S-Trfase_N"/>
</dbReference>
<evidence type="ECO:0000313" key="4">
    <source>
        <dbReference type="EMBL" id="PWC27461.1"/>
    </source>
</evidence>
<dbReference type="GO" id="GO:0006749">
    <property type="term" value="P:glutathione metabolic process"/>
    <property type="evidence" value="ECO:0007669"/>
    <property type="project" value="TreeGrafter"/>
</dbReference>
<name>A0A2U1V0S7_9PROT</name>
<dbReference type="InterPro" id="IPR036282">
    <property type="entry name" value="Glutathione-S-Trfase_C_sf"/>
</dbReference>
<dbReference type="InterPro" id="IPR010987">
    <property type="entry name" value="Glutathione-S-Trfase_C-like"/>
</dbReference>
<sequence>MRLHGYIPSSVTWRVRIALALKGVEVETLLHDLPQDGPRNLGHVSLNPQGLMPILELPEGGSLTQSLAIVEWLEEMWPSPPLLPPEPAQRARMRAFTLAIACETQPLHAAGVLARLRAAGLTEGQVQGWARHAISEGLEACEGLLADSPGPFCFGARVSLADVFLVPQLYAARRFGVQLAFPRLLSAEAASMTLPAFRDTMPETPDAA</sequence>
<evidence type="ECO:0000259" key="3">
    <source>
        <dbReference type="PROSITE" id="PS50405"/>
    </source>
</evidence>
<keyword evidence="4" id="KW-0413">Isomerase</keyword>
<dbReference type="SFLD" id="SFLDG00358">
    <property type="entry name" value="Main_(cytGST)"/>
    <property type="match status" value="1"/>
</dbReference>
<dbReference type="CDD" id="cd03191">
    <property type="entry name" value="GST_C_Zeta"/>
    <property type="match status" value="1"/>
</dbReference>
<dbReference type="Pfam" id="PF13409">
    <property type="entry name" value="GST_N_2"/>
    <property type="match status" value="1"/>
</dbReference>
<dbReference type="Gene3D" id="3.40.30.10">
    <property type="entry name" value="Glutaredoxin"/>
    <property type="match status" value="1"/>
</dbReference>
<dbReference type="OrthoDB" id="509852at2"/>
<dbReference type="GO" id="GO:0016034">
    <property type="term" value="F:maleylacetoacetate isomerase activity"/>
    <property type="evidence" value="ECO:0007669"/>
    <property type="project" value="TreeGrafter"/>
</dbReference>
<dbReference type="Proteomes" id="UP000245048">
    <property type="component" value="Unassembled WGS sequence"/>
</dbReference>
<organism evidence="4 5">
    <name type="scientific">Teichococcus aestuarii</name>
    <dbReference type="NCBI Taxonomy" id="568898"/>
    <lineage>
        <taxon>Bacteria</taxon>
        <taxon>Pseudomonadati</taxon>
        <taxon>Pseudomonadota</taxon>
        <taxon>Alphaproteobacteria</taxon>
        <taxon>Acetobacterales</taxon>
        <taxon>Roseomonadaceae</taxon>
        <taxon>Roseomonas</taxon>
    </lineage>
</organism>
<dbReference type="GO" id="GO:0005737">
    <property type="term" value="C:cytoplasm"/>
    <property type="evidence" value="ECO:0007669"/>
    <property type="project" value="InterPro"/>
</dbReference>
<dbReference type="NCBIfam" id="TIGR01262">
    <property type="entry name" value="maiA"/>
    <property type="match status" value="1"/>
</dbReference>
<dbReference type="SUPFAM" id="SSF47616">
    <property type="entry name" value="GST C-terminal domain-like"/>
    <property type="match status" value="1"/>
</dbReference>
<dbReference type="RefSeq" id="WP_109518279.1">
    <property type="nucleotide sequence ID" value="NZ_JBHSCH010000035.1"/>
</dbReference>
<feature type="domain" description="GST N-terminal" evidence="2">
    <location>
        <begin position="1"/>
        <end position="81"/>
    </location>
</feature>
<dbReference type="AlphaFoldDB" id="A0A2U1V0S7"/>
<comment type="similarity">
    <text evidence="1">Belongs to the GST superfamily. Zeta family.</text>
</comment>
<reference evidence="5" key="1">
    <citation type="submission" date="2017-10" db="EMBL/GenBank/DDBJ databases">
        <authorList>
            <person name="Toshchakov S.V."/>
            <person name="Goeva M.A."/>
        </authorList>
    </citation>
    <scope>NUCLEOTIDE SEQUENCE [LARGE SCALE GENOMIC DNA]</scope>
    <source>
        <strain evidence="5">JR1/69-1-13</strain>
    </source>
</reference>
<dbReference type="SFLD" id="SFLDS00019">
    <property type="entry name" value="Glutathione_Transferase_(cytos"/>
    <property type="match status" value="1"/>
</dbReference>
<dbReference type="EMBL" id="PDOA01000014">
    <property type="protein sequence ID" value="PWC27461.1"/>
    <property type="molecule type" value="Genomic_DNA"/>
</dbReference>
<dbReference type="PANTHER" id="PTHR42673">
    <property type="entry name" value="MALEYLACETOACETATE ISOMERASE"/>
    <property type="match status" value="1"/>
</dbReference>
<dbReference type="PANTHER" id="PTHR42673:SF4">
    <property type="entry name" value="MALEYLACETOACETATE ISOMERASE"/>
    <property type="match status" value="1"/>
</dbReference>
<dbReference type="InterPro" id="IPR005955">
    <property type="entry name" value="GST_Zeta"/>
</dbReference>
<protein>
    <submittedName>
        <fullName evidence="4">Maleylacetoacetate isomerase</fullName>
    </submittedName>
</protein>
<evidence type="ECO:0000256" key="1">
    <source>
        <dbReference type="ARBA" id="ARBA00010007"/>
    </source>
</evidence>
<comment type="caution">
    <text evidence="4">The sequence shown here is derived from an EMBL/GenBank/DDBJ whole genome shotgun (WGS) entry which is preliminary data.</text>
</comment>
<evidence type="ECO:0000313" key="5">
    <source>
        <dbReference type="Proteomes" id="UP000245048"/>
    </source>
</evidence>
<dbReference type="PROSITE" id="PS50404">
    <property type="entry name" value="GST_NTER"/>
    <property type="match status" value="1"/>
</dbReference>
<dbReference type="InterPro" id="IPR036249">
    <property type="entry name" value="Thioredoxin-like_sf"/>
</dbReference>
<keyword evidence="5" id="KW-1185">Reference proteome</keyword>
<dbReference type="GO" id="GO:0006559">
    <property type="term" value="P:L-phenylalanine catabolic process"/>
    <property type="evidence" value="ECO:0007669"/>
    <property type="project" value="TreeGrafter"/>
</dbReference>
<dbReference type="GO" id="GO:0004364">
    <property type="term" value="F:glutathione transferase activity"/>
    <property type="evidence" value="ECO:0007669"/>
    <property type="project" value="TreeGrafter"/>
</dbReference>
<dbReference type="Gene3D" id="1.20.1050.10">
    <property type="match status" value="1"/>
</dbReference>
<dbReference type="SUPFAM" id="SSF52833">
    <property type="entry name" value="Thioredoxin-like"/>
    <property type="match status" value="1"/>
</dbReference>
<dbReference type="PROSITE" id="PS50405">
    <property type="entry name" value="GST_CTER"/>
    <property type="match status" value="1"/>
</dbReference>
<evidence type="ECO:0000259" key="2">
    <source>
        <dbReference type="PROSITE" id="PS50404"/>
    </source>
</evidence>
<feature type="domain" description="GST C-terminal" evidence="3">
    <location>
        <begin position="86"/>
        <end position="208"/>
    </location>
</feature>
<dbReference type="InterPro" id="IPR034330">
    <property type="entry name" value="GST_Zeta_C"/>
</dbReference>